<dbReference type="RefSeq" id="WP_191269591.1">
    <property type="nucleotide sequence ID" value="NZ_BMXJ01000003.1"/>
</dbReference>
<keyword evidence="2" id="KW-0479">Metal-binding</keyword>
<evidence type="ECO:0000256" key="2">
    <source>
        <dbReference type="RuleBase" id="RU000461"/>
    </source>
</evidence>
<reference evidence="3 4" key="1">
    <citation type="submission" date="2020-10" db="EMBL/GenBank/DDBJ databases">
        <title>Sequencing the genomes of 1000 actinobacteria strains.</title>
        <authorList>
            <person name="Klenk H.-P."/>
        </authorList>
    </citation>
    <scope>NUCLEOTIDE SEQUENCE [LARGE SCALE GENOMIC DNA]</scope>
    <source>
        <strain evidence="3 4">DSM 45157</strain>
    </source>
</reference>
<keyword evidence="2" id="KW-0408">Iron</keyword>
<dbReference type="PROSITE" id="PS00086">
    <property type="entry name" value="CYTOCHROME_P450"/>
    <property type="match status" value="1"/>
</dbReference>
<evidence type="ECO:0000313" key="4">
    <source>
        <dbReference type="Proteomes" id="UP000598217"/>
    </source>
</evidence>
<protein>
    <submittedName>
        <fullName evidence="3">Cytochrome P450</fullName>
    </submittedName>
</protein>
<sequence>MQILDTLRTDTRLRVANGVSWLTAQGGDHPSRLLHWPWRENPYPTYRRLREQGPLVSSRLPFRTATTRAAVDQVLRSRDFGVVPPGYTEPPAQFNTVDLSFLQMDPPDHTRLRKLARPAFSPRNMARYRAQITEITTELLDTALARGEFDLMRDFAQPLPITVISRLLGVPERDNADFVRIGYVLGQALDGARSARQLHQIRDATAELELLFERVMAERRTDPREDVVSTLVGQADEGELTPAELGSMCRLLLLAGFETTVNLIGNGVMALLRHREQWDRLVADPDLVTGAVEEVLRYDAPVQLTGRWAHRDTDVQGERVRAGEQVMCLIGSANRDPRHFEDPDRFDITRADSGEHLAFSSGIHYCLGAPLARLEGEIALRALARRAPGLGPAAAPDRRATITVRSLSAFPVTTGYR</sequence>
<dbReference type="PANTHER" id="PTHR46696">
    <property type="entry name" value="P450, PUTATIVE (EUROFUNG)-RELATED"/>
    <property type="match status" value="1"/>
</dbReference>
<dbReference type="EMBL" id="JADBDY010000001">
    <property type="protein sequence ID" value="MBE1458525.1"/>
    <property type="molecule type" value="Genomic_DNA"/>
</dbReference>
<dbReference type="SUPFAM" id="SSF48264">
    <property type="entry name" value="Cytochrome P450"/>
    <property type="match status" value="1"/>
</dbReference>
<keyword evidence="2" id="KW-0349">Heme</keyword>
<dbReference type="InterPro" id="IPR036396">
    <property type="entry name" value="Cyt_P450_sf"/>
</dbReference>
<evidence type="ECO:0000256" key="1">
    <source>
        <dbReference type="ARBA" id="ARBA00010617"/>
    </source>
</evidence>
<proteinExistence type="inferred from homology"/>
<dbReference type="CDD" id="cd20625">
    <property type="entry name" value="CYP164-like"/>
    <property type="match status" value="1"/>
</dbReference>
<comment type="caution">
    <text evidence="3">The sequence shown here is derived from an EMBL/GenBank/DDBJ whole genome shotgun (WGS) entry which is preliminary data.</text>
</comment>
<keyword evidence="4" id="KW-1185">Reference proteome</keyword>
<dbReference type="Pfam" id="PF00067">
    <property type="entry name" value="p450"/>
    <property type="match status" value="1"/>
</dbReference>
<dbReference type="Proteomes" id="UP000598217">
    <property type="component" value="Unassembled WGS sequence"/>
</dbReference>
<dbReference type="PRINTS" id="PR00359">
    <property type="entry name" value="BP450"/>
</dbReference>
<keyword evidence="2" id="KW-0560">Oxidoreductase</keyword>
<evidence type="ECO:0000313" key="3">
    <source>
        <dbReference type="EMBL" id="MBE1458525.1"/>
    </source>
</evidence>
<keyword evidence="2" id="KW-0503">Monooxygenase</keyword>
<comment type="similarity">
    <text evidence="1 2">Belongs to the cytochrome P450 family.</text>
</comment>
<accession>A0ABR9HHM0</accession>
<organism evidence="3 4">
    <name type="scientific">Nocardiopsis terrae</name>
    <dbReference type="NCBI Taxonomy" id="372655"/>
    <lineage>
        <taxon>Bacteria</taxon>
        <taxon>Bacillati</taxon>
        <taxon>Actinomycetota</taxon>
        <taxon>Actinomycetes</taxon>
        <taxon>Streptosporangiales</taxon>
        <taxon>Nocardiopsidaceae</taxon>
        <taxon>Nocardiopsis</taxon>
    </lineage>
</organism>
<dbReference type="PANTHER" id="PTHR46696:SF4">
    <property type="entry name" value="BIOTIN BIOSYNTHESIS CYTOCHROME P450"/>
    <property type="match status" value="1"/>
</dbReference>
<dbReference type="Gene3D" id="1.10.630.10">
    <property type="entry name" value="Cytochrome P450"/>
    <property type="match status" value="1"/>
</dbReference>
<name>A0ABR9HHM0_9ACTN</name>
<dbReference type="InterPro" id="IPR017972">
    <property type="entry name" value="Cyt_P450_CS"/>
</dbReference>
<gene>
    <name evidence="3" type="ORF">H4W79_002739</name>
</gene>
<dbReference type="InterPro" id="IPR001128">
    <property type="entry name" value="Cyt_P450"/>
</dbReference>
<dbReference type="InterPro" id="IPR002397">
    <property type="entry name" value="Cyt_P450_B"/>
</dbReference>